<accession>A0AAN9C1E4</accession>
<evidence type="ECO:0000256" key="16">
    <source>
        <dbReference type="SAM" id="MobiDB-lite"/>
    </source>
</evidence>
<evidence type="ECO:0000256" key="3">
    <source>
        <dbReference type="ARBA" id="ARBA00008655"/>
    </source>
</evidence>
<feature type="domain" description="EF-hand" evidence="18">
    <location>
        <begin position="443"/>
        <end position="477"/>
    </location>
</feature>
<protein>
    <recommendedName>
        <fullName evidence="18">EF-hand domain-containing protein</fullName>
    </recommendedName>
</protein>
<keyword evidence="10 17" id="KW-0472">Membrane</keyword>
<evidence type="ECO:0000256" key="6">
    <source>
        <dbReference type="ARBA" id="ARBA00022692"/>
    </source>
</evidence>
<keyword evidence="8 17" id="KW-1133">Transmembrane helix</keyword>
<keyword evidence="13" id="KW-1208">Phospholipid metabolism</keyword>
<comment type="pathway">
    <text evidence="2">Lipid metabolism; phospholipid metabolism.</text>
</comment>
<dbReference type="Gene3D" id="1.10.238.10">
    <property type="entry name" value="EF-hand"/>
    <property type="match status" value="1"/>
</dbReference>
<keyword evidence="12" id="KW-0594">Phospholipid biosynthesis</keyword>
<evidence type="ECO:0000256" key="10">
    <source>
        <dbReference type="ARBA" id="ARBA00023136"/>
    </source>
</evidence>
<evidence type="ECO:0000256" key="9">
    <source>
        <dbReference type="ARBA" id="ARBA00023098"/>
    </source>
</evidence>
<keyword evidence="6 17" id="KW-0812">Transmembrane</keyword>
<feature type="transmembrane region" description="Helical" evidence="17">
    <location>
        <begin position="48"/>
        <end position="67"/>
    </location>
</feature>
<feature type="compositionally biased region" description="Polar residues" evidence="16">
    <location>
        <begin position="509"/>
        <end position="522"/>
    </location>
</feature>
<dbReference type="Proteomes" id="UP001374579">
    <property type="component" value="Unassembled WGS sequence"/>
</dbReference>
<evidence type="ECO:0000256" key="15">
    <source>
        <dbReference type="ARBA" id="ARBA00025707"/>
    </source>
</evidence>
<feature type="domain" description="EF-hand" evidence="18">
    <location>
        <begin position="407"/>
        <end position="442"/>
    </location>
</feature>
<comment type="similarity">
    <text evidence="3">Belongs to the 1-acyl-sn-glycerol-3-phosphate acyltransferase family.</text>
</comment>
<organism evidence="19 20">
    <name type="scientific">Littorina saxatilis</name>
    <dbReference type="NCBI Taxonomy" id="31220"/>
    <lineage>
        <taxon>Eukaryota</taxon>
        <taxon>Metazoa</taxon>
        <taxon>Spiralia</taxon>
        <taxon>Lophotrochozoa</taxon>
        <taxon>Mollusca</taxon>
        <taxon>Gastropoda</taxon>
        <taxon>Caenogastropoda</taxon>
        <taxon>Littorinimorpha</taxon>
        <taxon>Littorinoidea</taxon>
        <taxon>Littorinidae</taxon>
        <taxon>Littorina</taxon>
    </lineage>
</organism>
<evidence type="ECO:0000259" key="18">
    <source>
        <dbReference type="PROSITE" id="PS50222"/>
    </source>
</evidence>
<evidence type="ECO:0000256" key="1">
    <source>
        <dbReference type="ARBA" id="ARBA00004370"/>
    </source>
</evidence>
<evidence type="ECO:0000256" key="2">
    <source>
        <dbReference type="ARBA" id="ARBA00005074"/>
    </source>
</evidence>
<feature type="region of interest" description="Disordered" evidence="16">
    <location>
        <begin position="503"/>
        <end position="532"/>
    </location>
</feature>
<dbReference type="GO" id="GO:0005783">
    <property type="term" value="C:endoplasmic reticulum"/>
    <property type="evidence" value="ECO:0007669"/>
    <property type="project" value="TreeGrafter"/>
</dbReference>
<dbReference type="Pfam" id="PF13499">
    <property type="entry name" value="EF-hand_7"/>
    <property type="match status" value="1"/>
</dbReference>
<dbReference type="Pfam" id="PF01553">
    <property type="entry name" value="Acyltransferase"/>
    <property type="match status" value="1"/>
</dbReference>
<evidence type="ECO:0000256" key="11">
    <source>
        <dbReference type="ARBA" id="ARBA00023179"/>
    </source>
</evidence>
<feature type="domain" description="EF-hand" evidence="18">
    <location>
        <begin position="370"/>
        <end position="405"/>
    </location>
</feature>
<keyword evidence="20" id="KW-1185">Reference proteome</keyword>
<dbReference type="AlphaFoldDB" id="A0AAN9C1E4"/>
<keyword evidence="14" id="KW-0012">Acyltransferase</keyword>
<evidence type="ECO:0000256" key="17">
    <source>
        <dbReference type="SAM" id="Phobius"/>
    </source>
</evidence>
<dbReference type="InterPro" id="IPR045252">
    <property type="entry name" value="LPCAT1-like"/>
</dbReference>
<keyword evidence="5" id="KW-0808">Transferase</keyword>
<evidence type="ECO:0000256" key="8">
    <source>
        <dbReference type="ARBA" id="ARBA00022989"/>
    </source>
</evidence>
<comment type="caution">
    <text evidence="19">The sequence shown here is derived from an EMBL/GenBank/DDBJ whole genome shotgun (WGS) entry which is preliminary data.</text>
</comment>
<dbReference type="PANTHER" id="PTHR23063">
    <property type="entry name" value="PHOSPHOLIPID ACYLTRANSFERASE"/>
    <property type="match status" value="1"/>
</dbReference>
<dbReference type="InterPro" id="IPR011992">
    <property type="entry name" value="EF-hand-dom_pair"/>
</dbReference>
<dbReference type="PANTHER" id="PTHR23063:SF52">
    <property type="entry name" value="LYSOPHOSPHATIDYLCHOLINE ACYLTRANSFERASE"/>
    <property type="match status" value="1"/>
</dbReference>
<dbReference type="SMART" id="SM00054">
    <property type="entry name" value="EFh"/>
    <property type="match status" value="4"/>
</dbReference>
<evidence type="ECO:0000313" key="20">
    <source>
        <dbReference type="Proteomes" id="UP001374579"/>
    </source>
</evidence>
<dbReference type="PRINTS" id="PR00450">
    <property type="entry name" value="RECOVERIN"/>
</dbReference>
<keyword evidence="4" id="KW-0444">Lipid biosynthesis</keyword>
<evidence type="ECO:0000256" key="14">
    <source>
        <dbReference type="ARBA" id="ARBA00023315"/>
    </source>
</evidence>
<dbReference type="PROSITE" id="PS00018">
    <property type="entry name" value="EF_HAND_1"/>
    <property type="match status" value="2"/>
</dbReference>
<evidence type="ECO:0000256" key="13">
    <source>
        <dbReference type="ARBA" id="ARBA00023264"/>
    </source>
</evidence>
<keyword evidence="9" id="KW-0443">Lipid metabolism</keyword>
<dbReference type="FunFam" id="1.10.238.10:FF:000001">
    <property type="entry name" value="Calmodulin 1"/>
    <property type="match status" value="1"/>
</dbReference>
<keyword evidence="7" id="KW-0106">Calcium</keyword>
<proteinExistence type="inferred from homology"/>
<dbReference type="PROSITE" id="PS50222">
    <property type="entry name" value="EF_HAND_2"/>
    <property type="match status" value="3"/>
</dbReference>
<sequence>MKRHIVHPRQQSMVEPEVPNPFVHRLELGTLDILKIAIMSVTIAPLRLLMVVLLLLLVWPLAAIGVACRSPEEADKPFTGWRWRFCKVLQCVLKACVFLFGFHCVKIKGQQATAEEAPIAVVAPHSSIFDMYTLLLGPQIGTGVAKEEAARAPLIGRIIQYTQPVLVSREDPDSRLNTIKEITRRCKSGGAWPQIFIFPEGTCSNRSCLISFKGGAFFPGVPVQPVCLRYNNKLDTITWTWDGPGAFQTLWLSLCQFHNNMEIEFLPVYTPSPEEIKNPKLFAYNVRQVMADCLGVPVTDHSYDDCRLMDKAQKLNMPMEAGLVEFQKLHQKLGISFEQMQELLDKFENIHPNNGGQITLEQFASYLQLPESPALQEVFHLYDRDGSGTIDFREYVIGLMLVSHPVNSEDNLQHAFKLFDSDNKGYLTPEELQKILRNAFSMEDEQAAGLFQDIDTDKDGRVTYDDFKAYAVEKPEYAKLFMTYHDMSTSTTSNGLPVAHSNGGDCKGSNGNVPKGSYTNNVDEPIEGTPLF</sequence>
<reference evidence="19 20" key="1">
    <citation type="submission" date="2024-02" db="EMBL/GenBank/DDBJ databases">
        <title>Chromosome-scale genome assembly of the rough periwinkle Littorina saxatilis.</title>
        <authorList>
            <person name="De Jode A."/>
            <person name="Faria R."/>
            <person name="Formenti G."/>
            <person name="Sims Y."/>
            <person name="Smith T.P."/>
            <person name="Tracey A."/>
            <person name="Wood J.M.D."/>
            <person name="Zagrodzka Z.B."/>
            <person name="Johannesson K."/>
            <person name="Butlin R.K."/>
            <person name="Leder E.H."/>
        </authorList>
    </citation>
    <scope>NUCLEOTIDE SEQUENCE [LARGE SCALE GENOMIC DNA]</scope>
    <source>
        <strain evidence="19">Snail1</strain>
        <tissue evidence="19">Muscle</tissue>
    </source>
</reference>
<gene>
    <name evidence="19" type="ORF">V1264_001176</name>
</gene>
<dbReference type="CDD" id="cd07991">
    <property type="entry name" value="LPLAT_LPCAT1-like"/>
    <property type="match status" value="1"/>
</dbReference>
<evidence type="ECO:0000256" key="5">
    <source>
        <dbReference type="ARBA" id="ARBA00022679"/>
    </source>
</evidence>
<dbReference type="SUPFAM" id="SSF69593">
    <property type="entry name" value="Glycerol-3-phosphate (1)-acyltransferase"/>
    <property type="match status" value="1"/>
</dbReference>
<dbReference type="SUPFAM" id="SSF47473">
    <property type="entry name" value="EF-hand"/>
    <property type="match status" value="1"/>
</dbReference>
<dbReference type="GO" id="GO:0042171">
    <property type="term" value="F:lysophosphatidic acid acyltransferase activity"/>
    <property type="evidence" value="ECO:0007669"/>
    <property type="project" value="TreeGrafter"/>
</dbReference>
<dbReference type="GO" id="GO:0016020">
    <property type="term" value="C:membrane"/>
    <property type="evidence" value="ECO:0007669"/>
    <property type="project" value="UniProtKB-SubCell"/>
</dbReference>
<dbReference type="EMBL" id="JBAMIC010000001">
    <property type="protein sequence ID" value="KAK7115275.1"/>
    <property type="molecule type" value="Genomic_DNA"/>
</dbReference>
<evidence type="ECO:0000256" key="4">
    <source>
        <dbReference type="ARBA" id="ARBA00022516"/>
    </source>
</evidence>
<dbReference type="InterPro" id="IPR002123">
    <property type="entry name" value="Plipid/glycerol_acylTrfase"/>
</dbReference>
<dbReference type="GO" id="GO:0008374">
    <property type="term" value="F:O-acyltransferase activity"/>
    <property type="evidence" value="ECO:0007669"/>
    <property type="project" value="InterPro"/>
</dbReference>
<evidence type="ECO:0000313" key="19">
    <source>
        <dbReference type="EMBL" id="KAK7115275.1"/>
    </source>
</evidence>
<keyword evidence="11" id="KW-0514">Muscle protein</keyword>
<comment type="pathway">
    <text evidence="15">Phospholipid metabolism.</text>
</comment>
<comment type="subcellular location">
    <subcellularLocation>
        <location evidence="1">Membrane</location>
    </subcellularLocation>
</comment>
<dbReference type="Pfam" id="PF13202">
    <property type="entry name" value="EF-hand_5"/>
    <property type="match status" value="1"/>
</dbReference>
<dbReference type="InterPro" id="IPR018247">
    <property type="entry name" value="EF_Hand_1_Ca_BS"/>
</dbReference>
<dbReference type="CDD" id="cd00051">
    <property type="entry name" value="EFh"/>
    <property type="match status" value="1"/>
</dbReference>
<dbReference type="GO" id="GO:0008654">
    <property type="term" value="P:phospholipid biosynthetic process"/>
    <property type="evidence" value="ECO:0007669"/>
    <property type="project" value="UniProtKB-KW"/>
</dbReference>
<dbReference type="GO" id="GO:0005509">
    <property type="term" value="F:calcium ion binding"/>
    <property type="evidence" value="ECO:0007669"/>
    <property type="project" value="InterPro"/>
</dbReference>
<dbReference type="InterPro" id="IPR002048">
    <property type="entry name" value="EF_hand_dom"/>
</dbReference>
<evidence type="ECO:0000256" key="7">
    <source>
        <dbReference type="ARBA" id="ARBA00022837"/>
    </source>
</evidence>
<name>A0AAN9C1E4_9CAEN</name>
<evidence type="ECO:0000256" key="12">
    <source>
        <dbReference type="ARBA" id="ARBA00023209"/>
    </source>
</evidence>
<dbReference type="SMART" id="SM00563">
    <property type="entry name" value="PlsC"/>
    <property type="match status" value="1"/>
</dbReference>